<gene>
    <name evidence="1" type="ORF">H4O21_22385</name>
</gene>
<dbReference type="InterPro" id="IPR009734">
    <property type="entry name" value="Myoviridae_GpU"/>
</dbReference>
<proteinExistence type="predicted"/>
<organism evidence="1 2">
    <name type="scientific">Oceanospirillum sediminis</name>
    <dbReference type="NCBI Taxonomy" id="2760088"/>
    <lineage>
        <taxon>Bacteria</taxon>
        <taxon>Pseudomonadati</taxon>
        <taxon>Pseudomonadota</taxon>
        <taxon>Gammaproteobacteria</taxon>
        <taxon>Oceanospirillales</taxon>
        <taxon>Oceanospirillaceae</taxon>
        <taxon>Oceanospirillum</taxon>
    </lineage>
</organism>
<evidence type="ECO:0000313" key="1">
    <source>
        <dbReference type="EMBL" id="MBB1489362.1"/>
    </source>
</evidence>
<dbReference type="Proteomes" id="UP000565262">
    <property type="component" value="Unassembled WGS sequence"/>
</dbReference>
<sequence>MRQQLAIGDFIFSVYQDTDYETWTRTAESGIATIDRAGQHPATQRTGMPLQTISLNGQILGNTGSSKLDRLRGFINKEPQMVVKGDGTVLDLWTVTRVTETGNRLIDDGTALKTTFQVDLQEYKP</sequence>
<dbReference type="AlphaFoldDB" id="A0A839IX48"/>
<reference evidence="1 2" key="1">
    <citation type="submission" date="2020-08" db="EMBL/GenBank/DDBJ databases">
        <title>Oceanospirillum sp. nov. isolated from marine sediment.</title>
        <authorList>
            <person name="Ji X."/>
        </authorList>
    </citation>
    <scope>NUCLEOTIDE SEQUENCE [LARGE SCALE GENOMIC DNA]</scope>
    <source>
        <strain evidence="1 2">D5</strain>
    </source>
</reference>
<accession>A0A839IX48</accession>
<dbReference type="EMBL" id="JACJFM010000052">
    <property type="protein sequence ID" value="MBB1489362.1"/>
    <property type="molecule type" value="Genomic_DNA"/>
</dbReference>
<dbReference type="Pfam" id="PF06995">
    <property type="entry name" value="Phage_P2_GpU"/>
    <property type="match status" value="1"/>
</dbReference>
<comment type="caution">
    <text evidence="1">The sequence shown here is derived from an EMBL/GenBank/DDBJ whole genome shotgun (WGS) entry which is preliminary data.</text>
</comment>
<keyword evidence="2" id="KW-1185">Reference proteome</keyword>
<evidence type="ECO:0000313" key="2">
    <source>
        <dbReference type="Proteomes" id="UP000565262"/>
    </source>
</evidence>
<dbReference type="RefSeq" id="WP_182811461.1">
    <property type="nucleotide sequence ID" value="NZ_JACJFM010000052.1"/>
</dbReference>
<name>A0A839IX48_9GAMM</name>
<protein>
    <submittedName>
        <fullName evidence="1">Phage tail protein</fullName>
    </submittedName>
</protein>